<dbReference type="Pfam" id="PF00135">
    <property type="entry name" value="COesterase"/>
    <property type="match status" value="2"/>
</dbReference>
<keyword evidence="6" id="KW-1185">Reference proteome</keyword>
<feature type="chain" id="PRO_5005104536" description="Carboxylic ester hydrolase" evidence="3">
    <location>
        <begin position="19"/>
        <end position="519"/>
    </location>
</feature>
<dbReference type="GO" id="GO:0016787">
    <property type="term" value="F:hydrolase activity"/>
    <property type="evidence" value="ECO:0007669"/>
    <property type="project" value="UniProtKB-KW"/>
</dbReference>
<feature type="domain" description="Carboxylesterase type B" evidence="4">
    <location>
        <begin position="28"/>
        <end position="375"/>
    </location>
</feature>
<evidence type="ECO:0000256" key="1">
    <source>
        <dbReference type="ARBA" id="ARBA00005964"/>
    </source>
</evidence>
<evidence type="ECO:0000256" key="3">
    <source>
        <dbReference type="RuleBase" id="RU361235"/>
    </source>
</evidence>
<dbReference type="InterPro" id="IPR002018">
    <property type="entry name" value="CarbesteraseB"/>
</dbReference>
<accession>A0A074WHL7</accession>
<dbReference type="ESTHER" id="9pezi-a0a074whl7">
    <property type="family name" value="Fungal_carboxylesterase_lipase"/>
</dbReference>
<dbReference type="GeneID" id="25415801"/>
<sequence>MHLSSLLAASSLAIRALAWPKYVAVNDDLTVQTSSGLVHGNKDSRYPNVRQFLGIPFAQPPTGQLRFAAPQPLPASASKKVIQNTELPPSCMQYLNTVSPGVYVSQVLEFGLQGKNGTGDISEDCLTLSVWAPTTNNNQSCSSGNELLPVIIWVYGGGFVTGGQDVPYQIPSQWIERTQDHIVVAINYRVNIFGFPNAAGLSDQNVGLLDQRAAVEWVRDNILRFGGDPSRMLLWGQSAGSASVDYYNFAYPKDPIVSAFSMDSGTAFIGITTDDTQHTNFTFVASQLGCANSSSPADELACVRKLPAATIEDFVKNYQENGTAPAISFLPSADEKVVFSNYTERALAGEQANLPAIIGTNAQDGVPFAPYSPSGPNATLAQLALLTTFFCPATESIRLRQQTNRPTYRYLYSGNFSNIAPAPWLGAFHSSELPLLFGTFDNYRGKGPALENQTSVAMQDAWVAFAKGGMTGIESTGWQEYEFLGETTVRDFGDGVAVKDVDVKYLENLCDGSKPNYSA</sequence>
<keyword evidence="3" id="KW-0732">Signal</keyword>
<dbReference type="Proteomes" id="UP000027730">
    <property type="component" value="Unassembled WGS sequence"/>
</dbReference>
<dbReference type="SUPFAM" id="SSF53474">
    <property type="entry name" value="alpha/beta-Hydrolases"/>
    <property type="match status" value="1"/>
</dbReference>
<dbReference type="STRING" id="1043004.A0A074WHL7"/>
<organism evidence="5 6">
    <name type="scientific">Aureobasidium namibiae CBS 147.97</name>
    <dbReference type="NCBI Taxonomy" id="1043004"/>
    <lineage>
        <taxon>Eukaryota</taxon>
        <taxon>Fungi</taxon>
        <taxon>Dikarya</taxon>
        <taxon>Ascomycota</taxon>
        <taxon>Pezizomycotina</taxon>
        <taxon>Dothideomycetes</taxon>
        <taxon>Dothideomycetidae</taxon>
        <taxon>Dothideales</taxon>
        <taxon>Saccotheciaceae</taxon>
        <taxon>Aureobasidium</taxon>
    </lineage>
</organism>
<proteinExistence type="inferred from homology"/>
<dbReference type="EMBL" id="KL584722">
    <property type="protein sequence ID" value="KEQ69332.1"/>
    <property type="molecule type" value="Genomic_DNA"/>
</dbReference>
<dbReference type="AlphaFoldDB" id="A0A074WHL7"/>
<evidence type="ECO:0000259" key="4">
    <source>
        <dbReference type="Pfam" id="PF00135"/>
    </source>
</evidence>
<gene>
    <name evidence="5" type="ORF">M436DRAFT_76260</name>
</gene>
<dbReference type="PROSITE" id="PS00122">
    <property type="entry name" value="CARBOXYLESTERASE_B_1"/>
    <property type="match status" value="1"/>
</dbReference>
<name>A0A074WHL7_9PEZI</name>
<dbReference type="RefSeq" id="XP_013423559.1">
    <property type="nucleotide sequence ID" value="XM_013568105.1"/>
</dbReference>
<dbReference type="InterPro" id="IPR029058">
    <property type="entry name" value="AB_hydrolase_fold"/>
</dbReference>
<evidence type="ECO:0000256" key="2">
    <source>
        <dbReference type="ARBA" id="ARBA00022801"/>
    </source>
</evidence>
<comment type="similarity">
    <text evidence="1 3">Belongs to the type-B carboxylesterase/lipase family.</text>
</comment>
<dbReference type="InterPro" id="IPR019819">
    <property type="entry name" value="Carboxylesterase_B_CS"/>
</dbReference>
<dbReference type="InterPro" id="IPR050309">
    <property type="entry name" value="Type-B_Carboxylest/Lipase"/>
</dbReference>
<dbReference type="HOGENOM" id="CLU_006586_15_1_1"/>
<feature type="domain" description="Carboxylesterase type B" evidence="4">
    <location>
        <begin position="380"/>
        <end position="481"/>
    </location>
</feature>
<dbReference type="OrthoDB" id="408631at2759"/>
<dbReference type="PANTHER" id="PTHR11559">
    <property type="entry name" value="CARBOXYLESTERASE"/>
    <property type="match status" value="1"/>
</dbReference>
<dbReference type="Gene3D" id="3.40.50.1820">
    <property type="entry name" value="alpha/beta hydrolase"/>
    <property type="match status" value="2"/>
</dbReference>
<dbReference type="PROSITE" id="PS00941">
    <property type="entry name" value="CARBOXYLESTERASE_B_2"/>
    <property type="match status" value="1"/>
</dbReference>
<protein>
    <recommendedName>
        <fullName evidence="3">Carboxylic ester hydrolase</fullName>
        <ecNumber evidence="3">3.1.1.-</ecNumber>
    </recommendedName>
</protein>
<dbReference type="InterPro" id="IPR019826">
    <property type="entry name" value="Carboxylesterase_B_AS"/>
</dbReference>
<evidence type="ECO:0000313" key="6">
    <source>
        <dbReference type="Proteomes" id="UP000027730"/>
    </source>
</evidence>
<reference evidence="5 6" key="1">
    <citation type="journal article" date="2014" name="BMC Genomics">
        <title>Genome sequencing of four Aureobasidium pullulans varieties: biotechnological potential, stress tolerance, and description of new species.</title>
        <authorList>
            <person name="Gostin Ar C."/>
            <person name="Ohm R.A."/>
            <person name="Kogej T."/>
            <person name="Sonjak S."/>
            <person name="Turk M."/>
            <person name="Zajc J."/>
            <person name="Zalar P."/>
            <person name="Grube M."/>
            <person name="Sun H."/>
            <person name="Han J."/>
            <person name="Sharma A."/>
            <person name="Chiniquy J."/>
            <person name="Ngan C.Y."/>
            <person name="Lipzen A."/>
            <person name="Barry K."/>
            <person name="Grigoriev I.V."/>
            <person name="Gunde-Cimerman N."/>
        </authorList>
    </citation>
    <scope>NUCLEOTIDE SEQUENCE [LARGE SCALE GENOMIC DNA]</scope>
    <source>
        <strain evidence="5 6">CBS 147.97</strain>
    </source>
</reference>
<feature type="signal peptide" evidence="3">
    <location>
        <begin position="1"/>
        <end position="18"/>
    </location>
</feature>
<dbReference type="EC" id="3.1.1.-" evidence="3"/>
<evidence type="ECO:0000313" key="5">
    <source>
        <dbReference type="EMBL" id="KEQ69332.1"/>
    </source>
</evidence>
<keyword evidence="2 3" id="KW-0378">Hydrolase</keyword>